<evidence type="ECO:0000256" key="1">
    <source>
        <dbReference type="ARBA" id="ARBA00007734"/>
    </source>
</evidence>
<gene>
    <name evidence="3" type="ORF">SAMN02745220_04360</name>
</gene>
<dbReference type="InterPro" id="IPR008258">
    <property type="entry name" value="Transglycosylase_SLT_dom_1"/>
</dbReference>
<dbReference type="CDD" id="cd00254">
    <property type="entry name" value="LT-like"/>
    <property type="match status" value="1"/>
</dbReference>
<reference evidence="3 4" key="1">
    <citation type="submission" date="2016-12" db="EMBL/GenBank/DDBJ databases">
        <authorList>
            <person name="Song W.-J."/>
            <person name="Kurnit D.M."/>
        </authorList>
    </citation>
    <scope>NUCLEOTIDE SEQUENCE [LARGE SCALE GENOMIC DNA]</scope>
    <source>
        <strain evidence="3 4">DSM 18488</strain>
    </source>
</reference>
<dbReference type="PANTHER" id="PTHR37423:SF2">
    <property type="entry name" value="MEMBRANE-BOUND LYTIC MUREIN TRANSGLYCOSYLASE C"/>
    <property type="match status" value="1"/>
</dbReference>
<proteinExistence type="inferred from homology"/>
<dbReference type="AlphaFoldDB" id="A0A1M7YHK4"/>
<dbReference type="STRING" id="1121416.SAMN02745220_04360"/>
<dbReference type="OrthoDB" id="5431720at2"/>
<dbReference type="Pfam" id="PF01464">
    <property type="entry name" value="SLT"/>
    <property type="match status" value="1"/>
</dbReference>
<dbReference type="RefSeq" id="WP_073615773.1">
    <property type="nucleotide sequence ID" value="NZ_FRFE01000031.1"/>
</dbReference>
<feature type="domain" description="Transglycosylase SLT" evidence="2">
    <location>
        <begin position="63"/>
        <end position="177"/>
    </location>
</feature>
<evidence type="ECO:0000313" key="3">
    <source>
        <dbReference type="EMBL" id="SHO52083.1"/>
    </source>
</evidence>
<dbReference type="Proteomes" id="UP000184603">
    <property type="component" value="Unassembled WGS sequence"/>
</dbReference>
<organism evidence="3 4">
    <name type="scientific">Desulfopila aestuarii DSM 18488</name>
    <dbReference type="NCBI Taxonomy" id="1121416"/>
    <lineage>
        <taxon>Bacteria</taxon>
        <taxon>Pseudomonadati</taxon>
        <taxon>Thermodesulfobacteriota</taxon>
        <taxon>Desulfobulbia</taxon>
        <taxon>Desulfobulbales</taxon>
        <taxon>Desulfocapsaceae</taxon>
        <taxon>Desulfopila</taxon>
    </lineage>
</organism>
<protein>
    <submittedName>
        <fullName evidence="3">Transglycosylase SLT domain-containing protein</fullName>
    </submittedName>
</protein>
<dbReference type="Gene3D" id="1.10.530.10">
    <property type="match status" value="1"/>
</dbReference>
<sequence length="203" mass="22560">MKIVSTFVLVLVVTIGNAQAGVDLYLQKYQGVRASQSQQDRLLQYDHLIEYFCSLPFFSNGIEIHPDFLRALILVESNGDPLAISSKNARGLTQIIYSTGKEVAAEITRNSAVDVEQMGYVTKAQLEYLSPEALHDPAVNIVLACYLIAKYNQAYQGHLDLVVSAWNAGPGAIVNNQPPEYEETLDLIGKVNGLFRYFIERSM</sequence>
<dbReference type="PANTHER" id="PTHR37423">
    <property type="entry name" value="SOLUBLE LYTIC MUREIN TRANSGLYCOSYLASE-RELATED"/>
    <property type="match status" value="1"/>
</dbReference>
<comment type="similarity">
    <text evidence="1">Belongs to the transglycosylase Slt family.</text>
</comment>
<keyword evidence="4" id="KW-1185">Reference proteome</keyword>
<dbReference type="SUPFAM" id="SSF53955">
    <property type="entry name" value="Lysozyme-like"/>
    <property type="match status" value="1"/>
</dbReference>
<accession>A0A1M7YHK4</accession>
<evidence type="ECO:0000259" key="2">
    <source>
        <dbReference type="Pfam" id="PF01464"/>
    </source>
</evidence>
<evidence type="ECO:0000313" key="4">
    <source>
        <dbReference type="Proteomes" id="UP000184603"/>
    </source>
</evidence>
<dbReference type="EMBL" id="FRFE01000031">
    <property type="protein sequence ID" value="SHO52083.1"/>
    <property type="molecule type" value="Genomic_DNA"/>
</dbReference>
<dbReference type="InterPro" id="IPR023346">
    <property type="entry name" value="Lysozyme-like_dom_sf"/>
</dbReference>
<name>A0A1M7YHK4_9BACT</name>